<dbReference type="InterPro" id="IPR029303">
    <property type="entry name" value="CapF_C"/>
</dbReference>
<protein>
    <submittedName>
        <fullName evidence="3">dTDP-4-dehydrorhamnose 3,5-epimerase</fullName>
    </submittedName>
</protein>
<dbReference type="PANTHER" id="PTHR21047">
    <property type="entry name" value="DTDP-6-DEOXY-D-GLUCOSE-3,5 EPIMERASE"/>
    <property type="match status" value="1"/>
</dbReference>
<dbReference type="AlphaFoldDB" id="A0A7C4TAT7"/>
<dbReference type="InterPro" id="IPR000888">
    <property type="entry name" value="RmlC-like"/>
</dbReference>
<evidence type="ECO:0000256" key="1">
    <source>
        <dbReference type="PIRSR" id="PIRSR600888-3"/>
    </source>
</evidence>
<dbReference type="EMBL" id="DTGZ01000043">
    <property type="protein sequence ID" value="HGV97128.1"/>
    <property type="molecule type" value="Genomic_DNA"/>
</dbReference>
<reference evidence="3" key="1">
    <citation type="journal article" date="2020" name="mSystems">
        <title>Genome- and Community-Level Interaction Insights into Carbon Utilization and Element Cycling Functions of Hydrothermarchaeota in Hydrothermal Sediment.</title>
        <authorList>
            <person name="Zhou Z."/>
            <person name="Liu Y."/>
            <person name="Xu W."/>
            <person name="Pan J."/>
            <person name="Luo Z.H."/>
            <person name="Li M."/>
        </authorList>
    </citation>
    <scope>NUCLEOTIDE SEQUENCE [LARGE SCALE GENOMIC DNA]</scope>
    <source>
        <strain evidence="3">SpSt-774</strain>
    </source>
</reference>
<organism evidence="3">
    <name type="scientific">candidate division WOR-3 bacterium</name>
    <dbReference type="NCBI Taxonomy" id="2052148"/>
    <lineage>
        <taxon>Bacteria</taxon>
        <taxon>Bacteria division WOR-3</taxon>
    </lineage>
</organism>
<proteinExistence type="predicted"/>
<dbReference type="GO" id="GO:0005829">
    <property type="term" value="C:cytosol"/>
    <property type="evidence" value="ECO:0007669"/>
    <property type="project" value="TreeGrafter"/>
</dbReference>
<dbReference type="InterPro" id="IPR011051">
    <property type="entry name" value="RmlC_Cupin_sf"/>
</dbReference>
<gene>
    <name evidence="3" type="ORF">ENV60_02395</name>
</gene>
<dbReference type="PANTHER" id="PTHR21047:SF2">
    <property type="entry name" value="THYMIDINE DIPHOSPHO-4-KETO-RHAMNOSE 3,5-EPIMERASE"/>
    <property type="match status" value="1"/>
</dbReference>
<dbReference type="GO" id="GO:0008830">
    <property type="term" value="F:dTDP-4-dehydrorhamnose 3,5-epimerase activity"/>
    <property type="evidence" value="ECO:0007669"/>
    <property type="project" value="InterPro"/>
</dbReference>
<feature type="domain" description="Capsular polysaccharide assembling protein CapF C-terminal" evidence="2">
    <location>
        <begin position="26"/>
        <end position="144"/>
    </location>
</feature>
<dbReference type="Pfam" id="PF14667">
    <property type="entry name" value="Polysacc_synt_C"/>
    <property type="match status" value="1"/>
</dbReference>
<evidence type="ECO:0000259" key="2">
    <source>
        <dbReference type="Pfam" id="PF14667"/>
    </source>
</evidence>
<dbReference type="InterPro" id="IPR014710">
    <property type="entry name" value="RmlC-like_jellyroll"/>
</dbReference>
<accession>A0A7C4TAT7</accession>
<dbReference type="GO" id="GO:0000271">
    <property type="term" value="P:polysaccharide biosynthetic process"/>
    <property type="evidence" value="ECO:0007669"/>
    <property type="project" value="TreeGrafter"/>
</dbReference>
<dbReference type="SUPFAM" id="SSF51182">
    <property type="entry name" value="RmlC-like cupins"/>
    <property type="match status" value="1"/>
</dbReference>
<feature type="site" description="Participates in a stacking interaction with the thymidine ring of dTDP-4-oxo-6-deoxyglucose" evidence="1">
    <location>
        <position position="136"/>
    </location>
</feature>
<name>A0A7C4TAT7_UNCW3</name>
<sequence>MKEVIGFKGKEFIDGVKIKNLRLLPDERGRLMEILRGDDEIFEKFGQVYVTTAYPGVVKAWHYHKIQNDNMTVIKGMAKIVLYDDRAGSPTQGVINEFFVGDHNHLLIHIPKLIWHGFKCISEEECIILNIVTECYNYKNPDEYRKPPHNSDIPYDWARKDG</sequence>
<evidence type="ECO:0000313" key="3">
    <source>
        <dbReference type="EMBL" id="HGV97128.1"/>
    </source>
</evidence>
<comment type="caution">
    <text evidence="3">The sequence shown here is derived from an EMBL/GenBank/DDBJ whole genome shotgun (WGS) entry which is preliminary data.</text>
</comment>
<dbReference type="Gene3D" id="2.60.120.10">
    <property type="entry name" value="Jelly Rolls"/>
    <property type="match status" value="1"/>
</dbReference>